<evidence type="ECO:0000313" key="3">
    <source>
        <dbReference type="Proteomes" id="UP001325248"/>
    </source>
</evidence>
<reference evidence="2" key="1">
    <citation type="submission" date="2023-10" db="EMBL/GenBank/DDBJ databases">
        <title>Genome sequence of Blautia coccoides DSM 935.</title>
        <authorList>
            <person name="Boeer T."/>
            <person name="Bengelsdorf F.R."/>
            <person name="Daniel R."/>
            <person name="Poehlein A."/>
        </authorList>
    </citation>
    <scope>NUCLEOTIDE SEQUENCE [LARGE SCALE GENOMIC DNA]</scope>
    <source>
        <strain evidence="2">DSM 935</strain>
    </source>
</reference>
<feature type="transmembrane region" description="Helical" evidence="1">
    <location>
        <begin position="6"/>
        <end position="24"/>
    </location>
</feature>
<name>A0ABZ0U672_9FIRM</name>
<proteinExistence type="predicted"/>
<accession>A0ABZ0U672</accession>
<keyword evidence="1" id="KW-0472">Membrane</keyword>
<gene>
    <name evidence="2" type="ORF">BLCOC_10430</name>
</gene>
<evidence type="ECO:0000256" key="1">
    <source>
        <dbReference type="SAM" id="Phobius"/>
    </source>
</evidence>
<dbReference type="EMBL" id="CP136422">
    <property type="protein sequence ID" value="WPX72703.1"/>
    <property type="molecule type" value="Genomic_DNA"/>
</dbReference>
<organism evidence="2 3">
    <name type="scientific">Blautia producta</name>
    <dbReference type="NCBI Taxonomy" id="33035"/>
    <lineage>
        <taxon>Bacteria</taxon>
        <taxon>Bacillati</taxon>
        <taxon>Bacillota</taxon>
        <taxon>Clostridia</taxon>
        <taxon>Lachnospirales</taxon>
        <taxon>Lachnospiraceae</taxon>
        <taxon>Blautia</taxon>
    </lineage>
</organism>
<keyword evidence="3" id="KW-1185">Reference proteome</keyword>
<evidence type="ECO:0008006" key="4">
    <source>
        <dbReference type="Google" id="ProtNLM"/>
    </source>
</evidence>
<sequence length="123" mass="14041">MKKKNVIICLITVVIVMIIVYLLIRPKILGNMNHSYSEQITSNSEISFSGEAGDRIKFLFSCNIKHGDLDLVLHDSDGNVVYQLDKAKELETFHTLDNADIYTLTAKHRNFIGKYKIKIIKVD</sequence>
<keyword evidence="1" id="KW-0812">Transmembrane</keyword>
<evidence type="ECO:0000313" key="2">
    <source>
        <dbReference type="EMBL" id="WPX72703.1"/>
    </source>
</evidence>
<protein>
    <recommendedName>
        <fullName evidence="4">Secreted protein (Por secretion system target)</fullName>
    </recommendedName>
</protein>
<keyword evidence="1" id="KW-1133">Transmembrane helix</keyword>
<dbReference type="Proteomes" id="UP001325248">
    <property type="component" value="Chromosome"/>
</dbReference>